<dbReference type="Proteomes" id="UP000004079">
    <property type="component" value="Unassembled WGS sequence"/>
</dbReference>
<accession>D1QSG1</accession>
<evidence type="ECO:0000313" key="1">
    <source>
        <dbReference type="EMBL" id="EFB31642.1"/>
    </source>
</evidence>
<dbReference type="EMBL" id="ACUZ02000034">
    <property type="protein sequence ID" value="EFB31642.1"/>
    <property type="molecule type" value="Genomic_DNA"/>
</dbReference>
<comment type="caution">
    <text evidence="1">The sequence shown here is derived from an EMBL/GenBank/DDBJ whole genome shotgun (WGS) entry which is preliminary data.</text>
</comment>
<organism evidence="1 2">
    <name type="scientific">Segatella oris F0302</name>
    <dbReference type="NCBI Taxonomy" id="649760"/>
    <lineage>
        <taxon>Bacteria</taxon>
        <taxon>Pseudomonadati</taxon>
        <taxon>Bacteroidota</taxon>
        <taxon>Bacteroidia</taxon>
        <taxon>Bacteroidales</taxon>
        <taxon>Prevotellaceae</taxon>
        <taxon>Segatella</taxon>
    </lineage>
</organism>
<proteinExistence type="predicted"/>
<reference evidence="1 2" key="1">
    <citation type="submission" date="2009-11" db="EMBL/GenBank/DDBJ databases">
        <authorList>
            <person name="Weinstock G."/>
            <person name="Sodergren E."/>
            <person name="Clifton S."/>
            <person name="Fulton L."/>
            <person name="Fulton B."/>
            <person name="Courtney L."/>
            <person name="Fronick C."/>
            <person name="Harrison M."/>
            <person name="Strong C."/>
            <person name="Farmer C."/>
            <person name="Delahaunty K."/>
            <person name="Markovic C."/>
            <person name="Hall O."/>
            <person name="Minx P."/>
            <person name="Tomlinson C."/>
            <person name="Mitreva M."/>
            <person name="Nelson J."/>
            <person name="Hou S."/>
            <person name="Wollam A."/>
            <person name="Pepin K.H."/>
            <person name="Johnson M."/>
            <person name="Bhonagiri V."/>
            <person name="Nash W.E."/>
            <person name="Warren W."/>
            <person name="Chinwalla A."/>
            <person name="Mardis E.R."/>
            <person name="Wilson R.K."/>
        </authorList>
    </citation>
    <scope>NUCLEOTIDE SEQUENCE [LARGE SCALE GENOMIC DNA]</scope>
    <source>
        <strain evidence="1 2">F0302</strain>
    </source>
</reference>
<gene>
    <name evidence="1" type="ORF">HMPREF0971_01920</name>
</gene>
<name>D1QSG1_9BACT</name>
<sequence>MLPRQSPCIAIPFIMHCNLTQMTLLFASENTMKWCKLGGDLMQMAAFLYVRLACNLS</sequence>
<protein>
    <submittedName>
        <fullName evidence="1">Uncharacterized protein</fullName>
    </submittedName>
</protein>
<evidence type="ECO:0000313" key="2">
    <source>
        <dbReference type="Proteomes" id="UP000004079"/>
    </source>
</evidence>
<dbReference type="HOGENOM" id="CLU_211597_0_0_10"/>
<dbReference type="AlphaFoldDB" id="D1QSG1"/>